<dbReference type="STRING" id="1630136.AS592_03470"/>
<feature type="transmembrane region" description="Helical" evidence="1">
    <location>
        <begin position="90"/>
        <end position="109"/>
    </location>
</feature>
<dbReference type="GO" id="GO:0005886">
    <property type="term" value="C:plasma membrane"/>
    <property type="evidence" value="ECO:0007669"/>
    <property type="project" value="TreeGrafter"/>
</dbReference>
<dbReference type="PANTHER" id="PTHR34821">
    <property type="entry name" value="INNER MEMBRANE PROTEIN YDCZ"/>
    <property type="match status" value="1"/>
</dbReference>
<dbReference type="Pfam" id="PF04657">
    <property type="entry name" value="DMT_YdcZ"/>
    <property type="match status" value="1"/>
</dbReference>
<proteinExistence type="predicted"/>
<feature type="transmembrane region" description="Helical" evidence="1">
    <location>
        <begin position="28"/>
        <end position="52"/>
    </location>
</feature>
<dbReference type="InterPro" id="IPR006750">
    <property type="entry name" value="YdcZ"/>
</dbReference>
<gene>
    <name evidence="2" type="ORF">AS592_03470</name>
</gene>
<feature type="transmembrane region" description="Helical" evidence="1">
    <location>
        <begin position="116"/>
        <end position="141"/>
    </location>
</feature>
<organism evidence="2 3">
    <name type="scientific">Sulfurovum riftiae</name>
    <dbReference type="NCBI Taxonomy" id="1630136"/>
    <lineage>
        <taxon>Bacteria</taxon>
        <taxon>Pseudomonadati</taxon>
        <taxon>Campylobacterota</taxon>
        <taxon>Epsilonproteobacteria</taxon>
        <taxon>Campylobacterales</taxon>
        <taxon>Sulfurovaceae</taxon>
        <taxon>Sulfurovum</taxon>
    </lineage>
</organism>
<dbReference type="RefSeq" id="WP_067332278.1">
    <property type="nucleotide sequence ID" value="NZ_LNKT01000067.1"/>
</dbReference>
<comment type="caution">
    <text evidence="2">The sequence shown here is derived from an EMBL/GenBank/DDBJ whole genome shotgun (WGS) entry which is preliminary data.</text>
</comment>
<sequence>MFIMILAFLSGVASSTQGLYNGYWQEKIGLKTILLVNSLVVFAAVLLFYLVTADNGLKLPLNKMDPSVLIGGICGFFIIIIFAISFPAIGATATALFFISGLLIASLFFDQVGALNLAVVHISLQKIIGILLVVAGSYIALRSPV</sequence>
<name>A0A151CE53_9BACT</name>
<keyword evidence="1" id="KW-0472">Membrane</keyword>
<reference evidence="2 3" key="1">
    <citation type="submission" date="2015-11" db="EMBL/GenBank/DDBJ databases">
        <title>Draft genome of Sulfurovum riftiae 1812E, a member of the Epsilonproteobacteria isolated from the tube of the deep-sea hydrothermal vent tubewom Riftia pachyptila.</title>
        <authorList>
            <person name="Vetriani C."/>
            <person name="Giovannelli D."/>
        </authorList>
    </citation>
    <scope>NUCLEOTIDE SEQUENCE [LARGE SCALE GENOMIC DNA]</scope>
    <source>
        <strain evidence="2 3">1812E</strain>
    </source>
</reference>
<keyword evidence="1" id="KW-1133">Transmembrane helix</keyword>
<evidence type="ECO:0008006" key="4">
    <source>
        <dbReference type="Google" id="ProtNLM"/>
    </source>
</evidence>
<evidence type="ECO:0000313" key="3">
    <source>
        <dbReference type="Proteomes" id="UP000075359"/>
    </source>
</evidence>
<keyword evidence="3" id="KW-1185">Reference proteome</keyword>
<accession>A0A151CE53</accession>
<keyword evidence="1" id="KW-0812">Transmembrane</keyword>
<dbReference type="EMBL" id="LNKT01000067">
    <property type="protein sequence ID" value="KYJ85810.1"/>
    <property type="molecule type" value="Genomic_DNA"/>
</dbReference>
<protein>
    <recommendedName>
        <fullName evidence="4">EamA-like transporter family protein</fullName>
    </recommendedName>
</protein>
<dbReference type="AlphaFoldDB" id="A0A151CE53"/>
<dbReference type="Proteomes" id="UP000075359">
    <property type="component" value="Unassembled WGS sequence"/>
</dbReference>
<feature type="transmembrane region" description="Helical" evidence="1">
    <location>
        <begin position="64"/>
        <end position="84"/>
    </location>
</feature>
<evidence type="ECO:0000256" key="1">
    <source>
        <dbReference type="SAM" id="Phobius"/>
    </source>
</evidence>
<evidence type="ECO:0000313" key="2">
    <source>
        <dbReference type="EMBL" id="KYJ85810.1"/>
    </source>
</evidence>
<dbReference type="PANTHER" id="PTHR34821:SF2">
    <property type="entry name" value="INNER MEMBRANE PROTEIN YDCZ"/>
    <property type="match status" value="1"/>
</dbReference>